<dbReference type="InterPro" id="IPR006935">
    <property type="entry name" value="Helicase/UvrB_N"/>
</dbReference>
<comment type="caution">
    <text evidence="3">The sequence shown here is derived from an EMBL/GenBank/DDBJ whole genome shotgun (WGS) entry which is preliminary data.</text>
</comment>
<evidence type="ECO:0000259" key="1">
    <source>
        <dbReference type="PROSITE" id="PS51192"/>
    </source>
</evidence>
<protein>
    <recommendedName>
        <fullName evidence="5">Type III restriction enzyme, res subunit</fullName>
    </recommendedName>
</protein>
<dbReference type="STRING" id="228230.RMCC_2692"/>
<gene>
    <name evidence="3" type="ORF">RMCC_2692</name>
</gene>
<dbReference type="Pfam" id="PF00271">
    <property type="entry name" value="Helicase_C"/>
    <property type="match status" value="1"/>
</dbReference>
<dbReference type="GO" id="GO:0005829">
    <property type="term" value="C:cytosol"/>
    <property type="evidence" value="ECO:0007669"/>
    <property type="project" value="TreeGrafter"/>
</dbReference>
<organism evidence="3 4">
    <name type="scientific">Mycolicibacterium canariasense</name>
    <name type="common">Mycobacterium canariasense</name>
    <dbReference type="NCBI Taxonomy" id="228230"/>
    <lineage>
        <taxon>Bacteria</taxon>
        <taxon>Bacillati</taxon>
        <taxon>Actinomycetota</taxon>
        <taxon>Actinomycetes</taxon>
        <taxon>Mycobacteriales</taxon>
        <taxon>Mycobacteriaceae</taxon>
        <taxon>Mycolicibacterium</taxon>
    </lineage>
</organism>
<feature type="domain" description="Helicase C-terminal" evidence="2">
    <location>
        <begin position="250"/>
        <end position="397"/>
    </location>
</feature>
<dbReference type="SMART" id="SM00487">
    <property type="entry name" value="DEXDc"/>
    <property type="match status" value="1"/>
</dbReference>
<evidence type="ECO:0008006" key="5">
    <source>
        <dbReference type="Google" id="ProtNLM"/>
    </source>
</evidence>
<dbReference type="InterPro" id="IPR027417">
    <property type="entry name" value="P-loop_NTPase"/>
</dbReference>
<dbReference type="PANTHER" id="PTHR47396:SF1">
    <property type="entry name" value="ATP-DEPENDENT HELICASE IRC3-RELATED"/>
    <property type="match status" value="1"/>
</dbReference>
<dbReference type="EMBL" id="BCSY01000042">
    <property type="protein sequence ID" value="GAS95726.1"/>
    <property type="molecule type" value="Genomic_DNA"/>
</dbReference>
<name>A0A100WCI2_MYCCR</name>
<dbReference type="PROSITE" id="PS51192">
    <property type="entry name" value="HELICASE_ATP_BIND_1"/>
    <property type="match status" value="1"/>
</dbReference>
<dbReference type="SUPFAM" id="SSF52540">
    <property type="entry name" value="P-loop containing nucleoside triphosphate hydrolases"/>
    <property type="match status" value="1"/>
</dbReference>
<keyword evidence="4" id="KW-1185">Reference proteome</keyword>
<dbReference type="AlphaFoldDB" id="A0A100WCI2"/>
<dbReference type="InterPro" id="IPR001650">
    <property type="entry name" value="Helicase_C-like"/>
</dbReference>
<reference evidence="4" key="2">
    <citation type="submission" date="2016-02" db="EMBL/GenBank/DDBJ databases">
        <title>Draft genome sequence of five rapidly growing Mycobacterium species.</title>
        <authorList>
            <person name="Katahira K."/>
            <person name="Gotou Y."/>
            <person name="Iida K."/>
            <person name="Ogura Y."/>
            <person name="Hayashi T."/>
        </authorList>
    </citation>
    <scope>NUCLEOTIDE SEQUENCE [LARGE SCALE GENOMIC DNA]</scope>
    <source>
        <strain evidence="4">JCM15298</strain>
    </source>
</reference>
<evidence type="ECO:0000313" key="3">
    <source>
        <dbReference type="EMBL" id="GAS95726.1"/>
    </source>
</evidence>
<evidence type="ECO:0000313" key="4">
    <source>
        <dbReference type="Proteomes" id="UP000069443"/>
    </source>
</evidence>
<feature type="domain" description="Helicase ATP-binding" evidence="1">
    <location>
        <begin position="48"/>
        <end position="191"/>
    </location>
</feature>
<proteinExistence type="predicted"/>
<reference evidence="4" key="1">
    <citation type="journal article" date="2016" name="Genome Announc.">
        <title>Draft Genome Sequences of Five Rapidly Growing Mycobacterium Species, M. thermoresistibile, M. fortuitum subsp. acetamidolyticum, M. canariasense, M. brisbanense, and M. novocastrense.</title>
        <authorList>
            <person name="Katahira K."/>
            <person name="Ogura Y."/>
            <person name="Gotoh Y."/>
            <person name="Hayashi T."/>
        </authorList>
    </citation>
    <scope>NUCLEOTIDE SEQUENCE [LARGE SCALE GENOMIC DNA]</scope>
    <source>
        <strain evidence="4">JCM15298</strain>
    </source>
</reference>
<dbReference type="GO" id="GO:0005524">
    <property type="term" value="F:ATP binding"/>
    <property type="evidence" value="ECO:0007669"/>
    <property type="project" value="InterPro"/>
</dbReference>
<dbReference type="Proteomes" id="UP000069443">
    <property type="component" value="Unassembled WGS sequence"/>
</dbReference>
<evidence type="ECO:0000259" key="2">
    <source>
        <dbReference type="PROSITE" id="PS51194"/>
    </source>
</evidence>
<dbReference type="RefSeq" id="WP_062656871.1">
    <property type="nucleotide sequence ID" value="NZ_BCSY01000042.1"/>
</dbReference>
<dbReference type="Gene3D" id="3.40.50.300">
    <property type="entry name" value="P-loop containing nucleotide triphosphate hydrolases"/>
    <property type="match status" value="2"/>
</dbReference>
<accession>A0A100WCI2</accession>
<dbReference type="PANTHER" id="PTHR47396">
    <property type="entry name" value="TYPE I RESTRICTION ENZYME ECOKI R PROTEIN"/>
    <property type="match status" value="1"/>
</dbReference>
<dbReference type="InterPro" id="IPR014001">
    <property type="entry name" value="Helicase_ATP-bd"/>
</dbReference>
<dbReference type="GO" id="GO:0016787">
    <property type="term" value="F:hydrolase activity"/>
    <property type="evidence" value="ECO:0007669"/>
    <property type="project" value="InterPro"/>
</dbReference>
<dbReference type="OrthoDB" id="9776021at2"/>
<dbReference type="InterPro" id="IPR050742">
    <property type="entry name" value="Helicase_Restrict-Modif_Enz"/>
</dbReference>
<dbReference type="PROSITE" id="PS51194">
    <property type="entry name" value="HELICASE_CTER"/>
    <property type="match status" value="1"/>
</dbReference>
<dbReference type="GO" id="GO:0003677">
    <property type="term" value="F:DNA binding"/>
    <property type="evidence" value="ECO:0007669"/>
    <property type="project" value="InterPro"/>
</dbReference>
<dbReference type="Pfam" id="PF04851">
    <property type="entry name" value="ResIII"/>
    <property type="match status" value="1"/>
</dbReference>
<sequence>MTSTLQVPSNYPLAPPSAATPRALRHYQIEAADAVWEAFGRRVPGPAVVLPTGSGKTTVIAELTRRDVVLGGRVLLVAHRNELIEQMADAVCAVNPSGPVPAKIGGPHRGDADAQIVSATVQSLQSATALTRLGTRDLVIVDECHHAVARTYRNVLDHFAAMGGRRAGFTATMTRNDPGKGEPPLRMVWQEVVFERDLAWAIENGFLLRPEGVTVDVGLDSSTLTTGRSGEITDESAEEAMLRDTTLNATVEAVLTRTGGRSTIVFGASMLHCEQLAQSLVAQGLTAEVVVGPTSVRAREGIYRRFRAGATQVLVTVDVLTEGADFPRCEVVVLARPTRSQPRLVQCVGRALRPHTFEEGTVKENALVIDLVGAGSLGLIVKTRLDAEVREETDRGLGCGCAQPCAGTSCVLSCTGQGCACQCACGDEPTGGSPIEPEVSSVPCTCECTLAFGLCRCGCQCDTHRVDPLRTFDPVSGVPQDLPKRRHTDSTWSVRTATIRWTAHPRGMVRPVYHSDGSKGVLILADMRGVQGTVPGKDWACGFYDTTARRMFWIGVDGQWAEPGPRCYLQGFDLASADKLSQTLFPGALRDAARSEPSPAQVSLARALGVPDADTLDRRDLSDMLALAQADHWFPHFPTADAVS</sequence>
<dbReference type="SMART" id="SM00490">
    <property type="entry name" value="HELICc"/>
    <property type="match status" value="1"/>
</dbReference>